<proteinExistence type="predicted"/>
<dbReference type="HOGENOM" id="CLU_2849088_0_0_1"/>
<accession>E9Q5U8</accession>
<dbReference type="ExpressionAtlas" id="E9Q5U8">
    <property type="expression patterns" value="baseline and differential"/>
</dbReference>
<feature type="region of interest" description="Disordered" evidence="1">
    <location>
        <begin position="16"/>
        <end position="48"/>
    </location>
</feature>
<feature type="compositionally biased region" description="Low complexity" evidence="1">
    <location>
        <begin position="35"/>
        <end position="48"/>
    </location>
</feature>
<keyword evidence="4" id="KW-1185">Reference proteome</keyword>
<dbReference type="VEuPathDB" id="HostDB:ENSMUSG00000030109"/>
<name>E9Q5U8_MOUSE</name>
<reference evidence="2" key="4">
    <citation type="submission" date="2025-09" db="UniProtKB">
        <authorList>
            <consortium name="Ensembl"/>
        </authorList>
    </citation>
    <scope>IDENTIFICATION</scope>
    <source>
        <strain evidence="2">C57BL/6J</strain>
    </source>
</reference>
<organism evidence="2 4">
    <name type="scientific">Mus musculus</name>
    <name type="common">Mouse</name>
    <dbReference type="NCBI Taxonomy" id="10090"/>
    <lineage>
        <taxon>Eukaryota</taxon>
        <taxon>Metazoa</taxon>
        <taxon>Chordata</taxon>
        <taxon>Craniata</taxon>
        <taxon>Vertebrata</taxon>
        <taxon>Euteleostomi</taxon>
        <taxon>Mammalia</taxon>
        <taxon>Eutheria</taxon>
        <taxon>Euarchontoglires</taxon>
        <taxon>Glires</taxon>
        <taxon>Rodentia</taxon>
        <taxon>Myomorpha</taxon>
        <taxon>Muroidea</taxon>
        <taxon>Muridae</taxon>
        <taxon>Murinae</taxon>
        <taxon>Mus</taxon>
        <taxon>Mus</taxon>
    </lineage>
</organism>
<dbReference type="Antibodypedia" id="22038">
    <property type="antibodies" value="152 antibodies from 29 providers"/>
</dbReference>
<evidence type="ECO:0000313" key="2">
    <source>
        <dbReference type="Ensembl" id="ENSMUSP00000128217.2"/>
    </source>
</evidence>
<dbReference type="MGI" id="MGI:95628">
    <property type="gene designation" value="Slc6a12"/>
</dbReference>
<reference evidence="2 4" key="1">
    <citation type="journal article" date="2009" name="PLoS Biol.">
        <title>Lineage-specific biology revealed by a finished genome assembly of the mouse.</title>
        <authorList>
            <consortium name="Mouse Genome Sequencing Consortium"/>
            <person name="Church D.M."/>
            <person name="Goodstadt L."/>
            <person name="Hillier L.W."/>
            <person name="Zody M.C."/>
            <person name="Goldstein S."/>
            <person name="She X."/>
            <person name="Bult C.J."/>
            <person name="Agarwala R."/>
            <person name="Cherry J.L."/>
            <person name="DiCuccio M."/>
            <person name="Hlavina W."/>
            <person name="Kapustin Y."/>
            <person name="Meric P."/>
            <person name="Maglott D."/>
            <person name="Birtle Z."/>
            <person name="Marques A.C."/>
            <person name="Graves T."/>
            <person name="Zhou S."/>
            <person name="Teague B."/>
            <person name="Potamousis K."/>
            <person name="Churas C."/>
            <person name="Place M."/>
            <person name="Herschleb J."/>
            <person name="Runnheim R."/>
            <person name="Forrest D."/>
            <person name="Amos-Landgraf J."/>
            <person name="Schwartz D.C."/>
            <person name="Cheng Z."/>
            <person name="Lindblad-Toh K."/>
            <person name="Eichler E.E."/>
            <person name="Ponting C.P."/>
        </authorList>
    </citation>
    <scope>NUCLEOTIDE SEQUENCE [LARGE SCALE GENOMIC DNA]</scope>
    <source>
        <strain evidence="2 4">C57BL/6J</strain>
    </source>
</reference>
<evidence type="ECO:0000313" key="3">
    <source>
        <dbReference type="MGI" id="MGI:95628"/>
    </source>
</evidence>
<dbReference type="Proteomes" id="UP000000589">
    <property type="component" value="Chromosome 6"/>
</dbReference>
<gene>
    <name evidence="2 3" type="primary">Slc6a12</name>
</gene>
<dbReference type="GeneTree" id="ENSGT00940000161075"/>
<protein>
    <submittedName>
        <fullName evidence="2">Solute carrier family 6 (neurotransmitter transporter, betaine/GABA), member 12</fullName>
    </submittedName>
</protein>
<evidence type="ECO:0000313" key="4">
    <source>
        <dbReference type="Proteomes" id="UP000000589"/>
    </source>
</evidence>
<evidence type="ECO:0000256" key="1">
    <source>
        <dbReference type="SAM" id="MobiDB-lite"/>
    </source>
</evidence>
<dbReference type="AGR" id="MGI:95628"/>
<dbReference type="Ensembl" id="ENSMUST00000166390.2">
    <property type="protein sequence ID" value="ENSMUSP00000128217.2"/>
    <property type="gene ID" value="ENSMUSG00000030109.16"/>
</dbReference>
<sequence>MDRKVAVHEDGYPVVSWVPEEGEMMDQKGKDQELSSSPTSSSSSAVASQCSSWRWHWASIAARGV</sequence>
<dbReference type="ProteomicsDB" id="356888"/>
<dbReference type="AlphaFoldDB" id="E9Q5U8"/>
<reference evidence="2 4" key="2">
    <citation type="journal article" date="2011" name="PLoS Biol.">
        <title>Modernizing reference genome assemblies.</title>
        <authorList>
            <person name="Church D.M."/>
            <person name="Schneider V.A."/>
            <person name="Graves T."/>
            <person name="Auger K."/>
            <person name="Cunningham F."/>
            <person name="Bouk N."/>
            <person name="Chen H.C."/>
            <person name="Agarwala R."/>
            <person name="McLaren W.M."/>
            <person name="Ritchie G.R."/>
            <person name="Albracht D."/>
            <person name="Kremitzki M."/>
            <person name="Rock S."/>
            <person name="Kotkiewicz H."/>
            <person name="Kremitzki C."/>
            <person name="Wollam A."/>
            <person name="Trani L."/>
            <person name="Fulton L."/>
            <person name="Fulton R."/>
            <person name="Matthews L."/>
            <person name="Whitehead S."/>
            <person name="Chow W."/>
            <person name="Torrance J."/>
            <person name="Dunn M."/>
            <person name="Harden G."/>
            <person name="Threadgold G."/>
            <person name="Wood J."/>
            <person name="Collins J."/>
            <person name="Heath P."/>
            <person name="Griffiths G."/>
            <person name="Pelan S."/>
            <person name="Grafham D."/>
            <person name="Eichler E.E."/>
            <person name="Weinstock G."/>
            <person name="Mardis E.R."/>
            <person name="Wilson R.K."/>
            <person name="Howe K."/>
            <person name="Flicek P."/>
            <person name="Hubbard T."/>
        </authorList>
    </citation>
    <scope>NUCLEOTIDE SEQUENCE [LARGE SCALE GENOMIC DNA]</scope>
    <source>
        <strain evidence="2 4">C57BL/6J</strain>
    </source>
</reference>
<dbReference type="Bgee" id="ENSMUSG00000030109">
    <property type="expression patterns" value="Expressed in decidua and 52 other cell types or tissues"/>
</dbReference>
<reference evidence="2" key="3">
    <citation type="submission" date="2025-08" db="UniProtKB">
        <authorList>
            <consortium name="Ensembl"/>
        </authorList>
    </citation>
    <scope>IDENTIFICATION</scope>
    <source>
        <strain evidence="2">C57BL/6J</strain>
    </source>
</reference>